<dbReference type="PROSITE" id="PS51257">
    <property type="entry name" value="PROKAR_LIPOPROTEIN"/>
    <property type="match status" value="1"/>
</dbReference>
<evidence type="ECO:0000256" key="2">
    <source>
        <dbReference type="ARBA" id="ARBA00022448"/>
    </source>
</evidence>
<evidence type="ECO:0000313" key="5">
    <source>
        <dbReference type="EMBL" id="GAA0718046.1"/>
    </source>
</evidence>
<protein>
    <submittedName>
        <fullName evidence="5">Metal ABC transporter substrate-binding protein</fullName>
    </submittedName>
</protein>
<dbReference type="InterPro" id="IPR050492">
    <property type="entry name" value="Bact_metal-bind_prot9"/>
</dbReference>
<name>A0ABN1ING1_9CLOT</name>
<reference evidence="5 6" key="1">
    <citation type="journal article" date="2019" name="Int. J. Syst. Evol. Microbiol.">
        <title>The Global Catalogue of Microorganisms (GCM) 10K type strain sequencing project: providing services to taxonomists for standard genome sequencing and annotation.</title>
        <authorList>
            <consortium name="The Broad Institute Genomics Platform"/>
            <consortium name="The Broad Institute Genome Sequencing Center for Infectious Disease"/>
            <person name="Wu L."/>
            <person name="Ma J."/>
        </authorList>
    </citation>
    <scope>NUCLEOTIDE SEQUENCE [LARGE SCALE GENOMIC DNA]</scope>
    <source>
        <strain evidence="5 6">JCM 1405</strain>
    </source>
</reference>
<evidence type="ECO:0000256" key="3">
    <source>
        <dbReference type="ARBA" id="ARBA00022729"/>
    </source>
</evidence>
<evidence type="ECO:0000256" key="4">
    <source>
        <dbReference type="RuleBase" id="RU003512"/>
    </source>
</evidence>
<dbReference type="Gene3D" id="3.40.50.1980">
    <property type="entry name" value="Nitrogenase molybdenum iron protein domain"/>
    <property type="match status" value="2"/>
</dbReference>
<evidence type="ECO:0000256" key="1">
    <source>
        <dbReference type="ARBA" id="ARBA00011028"/>
    </source>
</evidence>
<evidence type="ECO:0000313" key="6">
    <source>
        <dbReference type="Proteomes" id="UP001500339"/>
    </source>
</evidence>
<comment type="similarity">
    <text evidence="1 4">Belongs to the bacterial solute-binding protein 9 family.</text>
</comment>
<dbReference type="PRINTS" id="PR00690">
    <property type="entry name" value="ADHESNFAMILY"/>
</dbReference>
<dbReference type="InterPro" id="IPR006127">
    <property type="entry name" value="ZnuA-like"/>
</dbReference>
<comment type="caution">
    <text evidence="5">The sequence shown here is derived from an EMBL/GenBank/DDBJ whole genome shotgun (WGS) entry which is preliminary data.</text>
</comment>
<dbReference type="Proteomes" id="UP001500339">
    <property type="component" value="Unassembled WGS sequence"/>
</dbReference>
<dbReference type="InterPro" id="IPR006129">
    <property type="entry name" value="AdhesinB"/>
</dbReference>
<dbReference type="Pfam" id="PF01297">
    <property type="entry name" value="ZnuA"/>
    <property type="match status" value="1"/>
</dbReference>
<dbReference type="RefSeq" id="WP_343766039.1">
    <property type="nucleotide sequence ID" value="NZ_BAAACF010000001.1"/>
</dbReference>
<dbReference type="CDD" id="cd01017">
    <property type="entry name" value="AdcA"/>
    <property type="match status" value="1"/>
</dbReference>
<dbReference type="InterPro" id="IPR006128">
    <property type="entry name" value="Lipoprotein_PsaA-like"/>
</dbReference>
<accession>A0ABN1ING1</accession>
<keyword evidence="3" id="KW-0732">Signal</keyword>
<proteinExistence type="inferred from homology"/>
<gene>
    <name evidence="5" type="ORF">GCM10008905_04310</name>
</gene>
<dbReference type="PANTHER" id="PTHR42953:SF3">
    <property type="entry name" value="HIGH-AFFINITY ZINC UPTAKE SYSTEM PROTEIN ZNUA"/>
    <property type="match status" value="1"/>
</dbReference>
<dbReference type="SUPFAM" id="SSF53807">
    <property type="entry name" value="Helical backbone' metal receptor"/>
    <property type="match status" value="1"/>
</dbReference>
<organism evidence="5 6">
    <name type="scientific">Clostridium malenominatum</name>
    <dbReference type="NCBI Taxonomy" id="1539"/>
    <lineage>
        <taxon>Bacteria</taxon>
        <taxon>Bacillati</taxon>
        <taxon>Bacillota</taxon>
        <taxon>Clostridia</taxon>
        <taxon>Eubacteriales</taxon>
        <taxon>Clostridiaceae</taxon>
        <taxon>Clostridium</taxon>
    </lineage>
</organism>
<dbReference type="PANTHER" id="PTHR42953">
    <property type="entry name" value="HIGH-AFFINITY ZINC UPTAKE SYSTEM PROTEIN ZNUA-RELATED"/>
    <property type="match status" value="1"/>
</dbReference>
<sequence>MKKRILTGFIIIFLFSLMGCESKKVSTEKNDSSKINVVVTFNPLRELAEYIGGEKINISTIIPDGTEAHDFELKAKDLANIKNSNIFIYNGFDMENWVDKILDTMDGKTIVVEASKGAEPIMVVESEHHEDEDDHNHGQYDPHTWLGVTTALVQANNIKDALIKADSANKEYYEENFQKFKKDADALLSEYREKFDSLKNKSFVTSHAAFGYFCRDFGLKQNSVEGVFAEGEPTPKKMAELIDYCKKNNIRAIFVEENISTKVSETLAKEVGAEVKVIHTLESKGDKNYIESMRENLEIVYENLK</sequence>
<keyword evidence="2 4" id="KW-0813">Transport</keyword>
<dbReference type="EMBL" id="BAAACF010000001">
    <property type="protein sequence ID" value="GAA0718046.1"/>
    <property type="molecule type" value="Genomic_DNA"/>
</dbReference>
<dbReference type="PRINTS" id="PR00691">
    <property type="entry name" value="ADHESINB"/>
</dbReference>
<keyword evidence="6" id="KW-1185">Reference proteome</keyword>